<evidence type="ECO:0000313" key="2">
    <source>
        <dbReference type="EMBL" id="VBB17635.1"/>
    </source>
</evidence>
<organism evidence="2 3">
    <name type="scientific">Yasminevirus sp. GU-2018</name>
    <dbReference type="NCBI Taxonomy" id="2420051"/>
    <lineage>
        <taxon>Viruses</taxon>
        <taxon>Varidnaviria</taxon>
        <taxon>Bamfordvirae</taxon>
        <taxon>Nucleocytoviricota</taxon>
        <taxon>Megaviricetes</taxon>
        <taxon>Imitervirales</taxon>
        <taxon>Mimiviridae</taxon>
        <taxon>Klosneuvirinae</taxon>
        <taxon>Yasminevirus</taxon>
        <taxon>Yasminevirus saudimassiliense</taxon>
    </lineage>
</organism>
<gene>
    <name evidence="2" type="ORF">YASMINEVIRUS_98</name>
</gene>
<proteinExistence type="predicted"/>
<reference evidence="2 3" key="1">
    <citation type="submission" date="2018-10" db="EMBL/GenBank/DDBJ databases">
        <authorList>
            <consortium name="IHU Genomes"/>
        </authorList>
    </citation>
    <scope>NUCLEOTIDE SEQUENCE [LARGE SCALE GENOMIC DNA]</scope>
    <source>
        <strain evidence="2 3">A1</strain>
    </source>
</reference>
<dbReference type="Proteomes" id="UP000594342">
    <property type="component" value="Unassembled WGS sequence"/>
</dbReference>
<evidence type="ECO:0000256" key="1">
    <source>
        <dbReference type="SAM" id="MobiDB-lite"/>
    </source>
</evidence>
<name>A0A5K0U760_9VIRU</name>
<keyword evidence="3" id="KW-1185">Reference proteome</keyword>
<protein>
    <recommendedName>
        <fullName evidence="4">Protein kinase domain-containing protein</fullName>
    </recommendedName>
</protein>
<evidence type="ECO:0008006" key="4">
    <source>
        <dbReference type="Google" id="ProtNLM"/>
    </source>
</evidence>
<comment type="caution">
    <text evidence="2">The sequence shown here is derived from an EMBL/GenBank/DDBJ whole genome shotgun (WGS) entry which is preliminary data.</text>
</comment>
<accession>A0A5K0U760</accession>
<feature type="region of interest" description="Disordered" evidence="1">
    <location>
        <begin position="15"/>
        <end position="39"/>
    </location>
</feature>
<feature type="region of interest" description="Disordered" evidence="1">
    <location>
        <begin position="52"/>
        <end position="72"/>
    </location>
</feature>
<feature type="compositionally biased region" description="Basic and acidic residues" evidence="1">
    <location>
        <begin position="26"/>
        <end position="39"/>
    </location>
</feature>
<sequence length="479" mass="55429">MSKVTEHYKYGMNRPIYDKSNNTVKSDQDKDFTEHGDEKQVKLPAKFQKILDRNTQKNTSNNKKKRAMSREVSNQTDSLEVIDRSYSNAIIEFFEDSSIQDIATYLHNFLFKRDACDQRLGEGAIGYVVQRSVGDTYKLSYPNGVTVDLPVVVKEVHVENQMYIDIFDGELFVSNSRGISVEALLLYFIKPLIQLKLSPHLPLILDHGKCILREVQPVDKIVLERHGLPDEVSIKIPGLYESPMWRALDGFNPDNPTFNSRLTTFDDLTVFMHLTKDSNNNVTLPNNEVCNIVELIDYLSISYLVTYDLLYRHNIHLLDMHPQNILIHWLNKQSYLHDQYVGDTKYIFYKVGDKIYKIKTFGIMLKIGDVGASIARPRRDVYLVGQAYDIQLTQNIVREITQTNKCHDFLNFLGGCVPLDVLRQTVAYKILNSDPYDKILWISQGRELLKRMLSVPDLLKMFDKYSVKEIDEISNYLVF</sequence>
<dbReference type="EMBL" id="UPSH01000001">
    <property type="protein sequence ID" value="VBB17635.1"/>
    <property type="molecule type" value="Genomic_DNA"/>
</dbReference>
<evidence type="ECO:0000313" key="3">
    <source>
        <dbReference type="Proteomes" id="UP000594342"/>
    </source>
</evidence>